<dbReference type="InterPro" id="IPR006626">
    <property type="entry name" value="PbH1"/>
</dbReference>
<keyword evidence="5" id="KW-1185">Reference proteome</keyword>
<evidence type="ECO:0000259" key="2">
    <source>
        <dbReference type="Pfam" id="PF05048"/>
    </source>
</evidence>
<dbReference type="Pfam" id="PF05048">
    <property type="entry name" value="NosD"/>
    <property type="match status" value="1"/>
</dbReference>
<dbReference type="InterPro" id="IPR007742">
    <property type="entry name" value="NosD_dom"/>
</dbReference>
<dbReference type="SMART" id="SM00710">
    <property type="entry name" value="PbH1"/>
    <property type="match status" value="9"/>
</dbReference>
<keyword evidence="1" id="KW-0677">Repeat</keyword>
<dbReference type="Pfam" id="PF13229">
    <property type="entry name" value="Beta_helix"/>
    <property type="match status" value="1"/>
</dbReference>
<reference evidence="4 5" key="1">
    <citation type="submission" date="2021-05" db="EMBL/GenBank/DDBJ databases">
        <title>The draft genome of Geobacter chapellei DSM 13688.</title>
        <authorList>
            <person name="Xu Z."/>
            <person name="Masuda Y."/>
            <person name="Itoh H."/>
            <person name="Senoo K."/>
        </authorList>
    </citation>
    <scope>NUCLEOTIDE SEQUENCE [LARGE SCALE GENOMIC DNA]</scope>
    <source>
        <strain evidence="4 5">DSM 13688</strain>
    </source>
</reference>
<protein>
    <submittedName>
        <fullName evidence="4">Right-handed parallel beta-helix repeat-containing protein</fullName>
    </submittedName>
</protein>
<accession>A0ABS5U9Z5</accession>
<feature type="domain" description="Right handed beta helix" evidence="3">
    <location>
        <begin position="416"/>
        <end position="545"/>
    </location>
</feature>
<dbReference type="PANTHER" id="PTHR22990:SF15">
    <property type="entry name" value="F-BOX ONLY PROTEIN 10"/>
    <property type="match status" value="1"/>
</dbReference>
<dbReference type="InterPro" id="IPR012334">
    <property type="entry name" value="Pectin_lyas_fold"/>
</dbReference>
<feature type="domain" description="Periplasmic copper-binding protein NosD beta helix" evidence="2">
    <location>
        <begin position="664"/>
        <end position="813"/>
    </location>
</feature>
<evidence type="ECO:0000313" key="4">
    <source>
        <dbReference type="EMBL" id="MBT1072512.1"/>
    </source>
</evidence>
<dbReference type="InterPro" id="IPR051550">
    <property type="entry name" value="SCF-Subunits/Alg-Epimerases"/>
</dbReference>
<organism evidence="4 5">
    <name type="scientific">Pelotalea chapellei</name>
    <dbReference type="NCBI Taxonomy" id="44671"/>
    <lineage>
        <taxon>Bacteria</taxon>
        <taxon>Pseudomonadati</taxon>
        <taxon>Thermodesulfobacteriota</taxon>
        <taxon>Desulfuromonadia</taxon>
        <taxon>Geobacterales</taxon>
        <taxon>Geobacteraceae</taxon>
        <taxon>Pelotalea</taxon>
    </lineage>
</organism>
<evidence type="ECO:0000313" key="5">
    <source>
        <dbReference type="Proteomes" id="UP000784128"/>
    </source>
</evidence>
<sequence length="832" mass="91233">MRLHMKRFSGTCLRLLMAVIFFMVLLDGAVDAAVITTDTVWQGEVKVSDDVLVPKGITLTIRPGTIVKVVAAESTKTDPEYLSPLTEITIRGTLKVEGTEKAPVVFAGEEKKTGSWAGIIVDTGTAAMQFLRISSAETAVTLLDGSLQMKHASLSGNRYGLVLQGKKAVAALENSTVSDNDYGTCIFQGAQMTTKATLIEKNRTRDSYTASPKAFDPGVRLELPQEGPVSRRYADAVAMGETVWQGRIEVSGLVRVPEGSRLIILPGTVIEFVRRDTNSDGIGENGLLIQGRLIAKGTREKPITFRSAEKDKQMGDWDSINIMNSAESQNLIEYCRIQDSYRGLHFHFSNVVLHNSVLSNNYRGVQFQESLVDMKGNWLIDNKSGVQGRDSDLSFTDNVLYNNYVGANFFRTTLSASGNMVMGSWREGWRIREGVSTLRENLIDGNRYGLMLADMFYGSYNGNSFTNNLETGLSLKNADNVEVNGNVMSRNGITGLSIQESQAMIKGNQITDNAERGIGVFSFDGIITENNLAGNGRYAIDMDGKTDIAAPFNWWGGDDPARVVLDRRTDPNRGSVLADNPSERPFSFTWPLANLPTDTTWRGTIGVTRNLAVPAGAELKIFPGTTVVFAPATTLLIKGRMIASGTPADKIRFTSRDKKGAEDWEGIQLEYATGSIVSHCILEYAAWGLHSHFTNLVVTDSLFTNNTGGIRFRSGPVEIRRSKFEKNSIGIRSYLGNAVIRENDIVGNETGIFVREKGGGLFITRNNLFKNSNYNIRVGDFNNEDVPARDNWWGTTEPLETIFDGRNEPGIGNVLFEPYLTAPVATGAGVKL</sequence>
<proteinExistence type="predicted"/>
<gene>
    <name evidence="4" type="ORF">KJB30_11995</name>
</gene>
<dbReference type="PANTHER" id="PTHR22990">
    <property type="entry name" value="F-BOX ONLY PROTEIN"/>
    <property type="match status" value="1"/>
</dbReference>
<evidence type="ECO:0000259" key="3">
    <source>
        <dbReference type="Pfam" id="PF13229"/>
    </source>
</evidence>
<dbReference type="InterPro" id="IPR011050">
    <property type="entry name" value="Pectin_lyase_fold/virulence"/>
</dbReference>
<evidence type="ECO:0000256" key="1">
    <source>
        <dbReference type="ARBA" id="ARBA00022737"/>
    </source>
</evidence>
<dbReference type="Gene3D" id="2.160.20.10">
    <property type="entry name" value="Single-stranded right-handed beta-helix, Pectin lyase-like"/>
    <property type="match status" value="2"/>
</dbReference>
<dbReference type="EMBL" id="JAHDYS010000010">
    <property type="protein sequence ID" value="MBT1072512.1"/>
    <property type="molecule type" value="Genomic_DNA"/>
</dbReference>
<comment type="caution">
    <text evidence="4">The sequence shown here is derived from an EMBL/GenBank/DDBJ whole genome shotgun (WGS) entry which is preliminary data.</text>
</comment>
<name>A0ABS5U9Z5_9BACT</name>
<dbReference type="InterPro" id="IPR039448">
    <property type="entry name" value="Beta_helix"/>
</dbReference>
<dbReference type="Proteomes" id="UP000784128">
    <property type="component" value="Unassembled WGS sequence"/>
</dbReference>
<dbReference type="SUPFAM" id="SSF51126">
    <property type="entry name" value="Pectin lyase-like"/>
    <property type="match status" value="2"/>
</dbReference>